<sequence length="68" mass="7659">METIIEYYILDWNTTSSRGKIVLKLENEGAEVLENLSFNAFTAIALVLAHGSSKFDSTNHSVFNYRTS</sequence>
<accession>A0ABV7XQJ9</accession>
<proteinExistence type="predicted"/>
<dbReference type="Proteomes" id="UP001595735">
    <property type="component" value="Unassembled WGS sequence"/>
</dbReference>
<evidence type="ECO:0000313" key="1">
    <source>
        <dbReference type="EMBL" id="MFC3754409.1"/>
    </source>
</evidence>
<name>A0ABV7XQJ9_9FLAO</name>
<keyword evidence="2" id="KW-1185">Reference proteome</keyword>
<reference evidence="2" key="1">
    <citation type="journal article" date="2019" name="Int. J. Syst. Evol. Microbiol.">
        <title>The Global Catalogue of Microorganisms (GCM) 10K type strain sequencing project: providing services to taxonomists for standard genome sequencing and annotation.</title>
        <authorList>
            <consortium name="The Broad Institute Genomics Platform"/>
            <consortium name="The Broad Institute Genome Sequencing Center for Infectious Disease"/>
            <person name="Wu L."/>
            <person name="Ma J."/>
        </authorList>
    </citation>
    <scope>NUCLEOTIDE SEQUENCE [LARGE SCALE GENOMIC DNA]</scope>
    <source>
        <strain evidence="2">CECT 7798</strain>
    </source>
</reference>
<evidence type="ECO:0000313" key="2">
    <source>
        <dbReference type="Proteomes" id="UP001595735"/>
    </source>
</evidence>
<gene>
    <name evidence="1" type="ORF">ACFONJ_00290</name>
</gene>
<dbReference type="RefSeq" id="WP_290301648.1">
    <property type="nucleotide sequence ID" value="NZ_JAUFQR010000003.1"/>
</dbReference>
<dbReference type="EMBL" id="JBHRYO010000001">
    <property type="protein sequence ID" value="MFC3754409.1"/>
    <property type="molecule type" value="Genomic_DNA"/>
</dbReference>
<comment type="caution">
    <text evidence="1">The sequence shown here is derived from an EMBL/GenBank/DDBJ whole genome shotgun (WGS) entry which is preliminary data.</text>
</comment>
<organism evidence="1 2">
    <name type="scientific">Chryseobacterium tructae</name>
    <dbReference type="NCBI Taxonomy" id="1037380"/>
    <lineage>
        <taxon>Bacteria</taxon>
        <taxon>Pseudomonadati</taxon>
        <taxon>Bacteroidota</taxon>
        <taxon>Flavobacteriia</taxon>
        <taxon>Flavobacteriales</taxon>
        <taxon>Weeksellaceae</taxon>
        <taxon>Chryseobacterium group</taxon>
        <taxon>Chryseobacterium</taxon>
    </lineage>
</organism>
<protein>
    <submittedName>
        <fullName evidence="1">Uncharacterized protein</fullName>
    </submittedName>
</protein>